<organism evidence="2 3">
    <name type="scientific">Paralysiella testudinis</name>
    <dbReference type="NCBI Taxonomy" id="2809020"/>
    <lineage>
        <taxon>Bacteria</taxon>
        <taxon>Pseudomonadati</taxon>
        <taxon>Pseudomonadota</taxon>
        <taxon>Betaproteobacteria</taxon>
        <taxon>Neisseriales</taxon>
        <taxon>Neisseriaceae</taxon>
        <taxon>Paralysiella</taxon>
    </lineage>
</organism>
<sequence>MLLLLGLPAIVYADTLSAPGLPQYTPQNIPAVAAETLTPPANTSPPPADVADMDHPLAAVLAAMKQGRWSLAQQRVHALLAATPTDMDALFLAGQIAEQLQQPQQAATYYRQMLAQNPQLPRPRLELAKVLWQAGEAEAAEHHFRLAQSLRLPENVARQVDHYLLAIKRQHLSWYISVSLAPGNNINQGSSHQTVEIDDKIFTLSDSSRAQAGVGLHVNAGGQYRFSPQRQWFSTLQLSAQEYAGRQSDSLYGRLMLGKNIDTGSPRRQLQAAVGIQHVQYQQRALYSGAVVQLDYSQQWGNNTQWFAGWEAQQLHYRPGYAYLRAQQHWLSGGINIVQGGRTRYQAILQAGSSRAQEKAHGFETVGLSASVQHMLNWQQLTVGAKVGYSHTRYRGTTAFFEQTRQEQQYTGQLSLLKRNWSWHGFAPELALQYSRNRANIALYDRHSRQIRFTLNKVF</sequence>
<dbReference type="Pfam" id="PF13432">
    <property type="entry name" value="TPR_16"/>
    <property type="match status" value="1"/>
</dbReference>
<dbReference type="SUPFAM" id="SSF48452">
    <property type="entry name" value="TPR-like"/>
    <property type="match status" value="1"/>
</dbReference>
<accession>A0A892ZIW7</accession>
<dbReference type="Gene3D" id="1.25.40.10">
    <property type="entry name" value="Tetratricopeptide repeat domain"/>
    <property type="match status" value="1"/>
</dbReference>
<evidence type="ECO:0000313" key="2">
    <source>
        <dbReference type="EMBL" id="QRQ82420.1"/>
    </source>
</evidence>
<evidence type="ECO:0000313" key="3">
    <source>
        <dbReference type="Proteomes" id="UP000653156"/>
    </source>
</evidence>
<feature type="domain" description="Surface lipoprotein assembly modifier C-terminal" evidence="1">
    <location>
        <begin position="175"/>
        <end position="459"/>
    </location>
</feature>
<dbReference type="RefSeq" id="WP_230339703.1">
    <property type="nucleotide sequence ID" value="NZ_CP069798.1"/>
</dbReference>
<dbReference type="Pfam" id="PF04575">
    <property type="entry name" value="SlipAM"/>
    <property type="match status" value="1"/>
</dbReference>
<keyword evidence="3" id="KW-1185">Reference proteome</keyword>
<dbReference type="AlphaFoldDB" id="A0A892ZIW7"/>
<dbReference type="InterPro" id="IPR011990">
    <property type="entry name" value="TPR-like_helical_dom_sf"/>
</dbReference>
<dbReference type="KEGG" id="ptes:JQU52_03155"/>
<dbReference type="Proteomes" id="UP000653156">
    <property type="component" value="Chromosome"/>
</dbReference>
<name>A0A892ZIW7_9NEIS</name>
<dbReference type="InterPro" id="IPR007655">
    <property type="entry name" value="Slam_C"/>
</dbReference>
<reference evidence="2" key="1">
    <citation type="submission" date="2021-02" db="EMBL/GenBank/DDBJ databases">
        <title>Neisseriaceae sp. 26B isolated from the cloaca of a Common Toad-headed Turtle (Mesoclemmys nasuta).</title>
        <authorList>
            <person name="Spergser J."/>
            <person name="Busse H.-J."/>
        </authorList>
    </citation>
    <scope>NUCLEOTIDE SEQUENCE</scope>
    <source>
        <strain evidence="2">26B</strain>
    </source>
</reference>
<protein>
    <submittedName>
        <fullName evidence="2">DUF560 domain-containing protein</fullName>
    </submittedName>
</protein>
<dbReference type="EMBL" id="CP069798">
    <property type="protein sequence ID" value="QRQ82420.1"/>
    <property type="molecule type" value="Genomic_DNA"/>
</dbReference>
<gene>
    <name evidence="2" type="ORF">JQU52_03155</name>
</gene>
<proteinExistence type="predicted"/>
<evidence type="ECO:0000259" key="1">
    <source>
        <dbReference type="Pfam" id="PF04575"/>
    </source>
</evidence>